<keyword evidence="2" id="KW-0288">FMN</keyword>
<dbReference type="SUPFAM" id="SSF51679">
    <property type="entry name" value="Bacterial luciferase-like"/>
    <property type="match status" value="1"/>
</dbReference>
<name>A0ABU8S285_9SPHN</name>
<dbReference type="EMBL" id="JBBHJZ010000005">
    <property type="protein sequence ID" value="MEJ5979069.1"/>
    <property type="molecule type" value="Genomic_DNA"/>
</dbReference>
<evidence type="ECO:0000313" key="8">
    <source>
        <dbReference type="Proteomes" id="UP001361239"/>
    </source>
</evidence>
<gene>
    <name evidence="7" type="ORF">WG901_20620</name>
</gene>
<evidence type="ECO:0000256" key="3">
    <source>
        <dbReference type="ARBA" id="ARBA00023002"/>
    </source>
</evidence>
<dbReference type="Proteomes" id="UP001361239">
    <property type="component" value="Unassembled WGS sequence"/>
</dbReference>
<dbReference type="PANTHER" id="PTHR42847:SF4">
    <property type="entry name" value="ALKANESULFONATE MONOOXYGENASE-RELATED"/>
    <property type="match status" value="1"/>
</dbReference>
<protein>
    <submittedName>
        <fullName evidence="7">LLM class flavin-dependent oxidoreductase</fullName>
    </submittedName>
</protein>
<sequence length="199" mass="21379">MAETVAPCWLAGGGRATLDPFVALTAAAAASPRLQLQTHILVLAYRNPFVVAKAAASLDALAGGLLILGIGTGYLKPEYAAVGVSFEDRGEITDESIHILRQAWTGEPVQHEGPRFTARDVVILPRPPRAEGIPIRGRWQCEPGDPSRGRAVRSLVAVPGRRRRHQDRAHRRTLNHRPSAGEDRLCAGPMPTISAGPAR</sequence>
<proteinExistence type="predicted"/>
<evidence type="ECO:0000256" key="1">
    <source>
        <dbReference type="ARBA" id="ARBA00022630"/>
    </source>
</evidence>
<evidence type="ECO:0000256" key="2">
    <source>
        <dbReference type="ARBA" id="ARBA00022643"/>
    </source>
</evidence>
<comment type="caution">
    <text evidence="7">The sequence shown here is derived from an EMBL/GenBank/DDBJ whole genome shotgun (WGS) entry which is preliminary data.</text>
</comment>
<evidence type="ECO:0000256" key="5">
    <source>
        <dbReference type="SAM" id="MobiDB-lite"/>
    </source>
</evidence>
<dbReference type="PANTHER" id="PTHR42847">
    <property type="entry name" value="ALKANESULFONATE MONOOXYGENASE"/>
    <property type="match status" value="1"/>
</dbReference>
<evidence type="ECO:0000259" key="6">
    <source>
        <dbReference type="Pfam" id="PF00296"/>
    </source>
</evidence>
<keyword evidence="8" id="KW-1185">Reference proteome</keyword>
<dbReference type="Pfam" id="PF00296">
    <property type="entry name" value="Bac_luciferase"/>
    <property type="match status" value="1"/>
</dbReference>
<evidence type="ECO:0000256" key="4">
    <source>
        <dbReference type="ARBA" id="ARBA00023033"/>
    </source>
</evidence>
<dbReference type="InterPro" id="IPR011251">
    <property type="entry name" value="Luciferase-like_dom"/>
</dbReference>
<reference evidence="7 8" key="1">
    <citation type="submission" date="2024-03" db="EMBL/GenBank/DDBJ databases">
        <authorList>
            <person name="Jo J.-H."/>
        </authorList>
    </citation>
    <scope>NUCLEOTIDE SEQUENCE [LARGE SCALE GENOMIC DNA]</scope>
    <source>
        <strain evidence="7 8">PS1R-30</strain>
    </source>
</reference>
<dbReference type="Gene3D" id="3.20.20.30">
    <property type="entry name" value="Luciferase-like domain"/>
    <property type="match status" value="1"/>
</dbReference>
<dbReference type="InterPro" id="IPR036661">
    <property type="entry name" value="Luciferase-like_sf"/>
</dbReference>
<feature type="compositionally biased region" description="Basic residues" evidence="5">
    <location>
        <begin position="160"/>
        <end position="175"/>
    </location>
</feature>
<accession>A0ABU8S285</accession>
<organism evidence="7 8">
    <name type="scientific">Novosphingobium anseongense</name>
    <dbReference type="NCBI Taxonomy" id="3133436"/>
    <lineage>
        <taxon>Bacteria</taxon>
        <taxon>Pseudomonadati</taxon>
        <taxon>Pseudomonadota</taxon>
        <taxon>Alphaproteobacteria</taxon>
        <taxon>Sphingomonadales</taxon>
        <taxon>Sphingomonadaceae</taxon>
        <taxon>Novosphingobium</taxon>
    </lineage>
</organism>
<keyword evidence="4" id="KW-0503">Monooxygenase</keyword>
<feature type="region of interest" description="Disordered" evidence="5">
    <location>
        <begin position="160"/>
        <end position="199"/>
    </location>
</feature>
<keyword evidence="3" id="KW-0560">Oxidoreductase</keyword>
<feature type="domain" description="Luciferase-like" evidence="6">
    <location>
        <begin position="14"/>
        <end position="135"/>
    </location>
</feature>
<keyword evidence="1" id="KW-0285">Flavoprotein</keyword>
<dbReference type="RefSeq" id="WP_339589009.1">
    <property type="nucleotide sequence ID" value="NZ_JBBHJZ010000005.1"/>
</dbReference>
<dbReference type="InterPro" id="IPR050172">
    <property type="entry name" value="SsuD_RutA_monooxygenase"/>
</dbReference>
<evidence type="ECO:0000313" key="7">
    <source>
        <dbReference type="EMBL" id="MEJ5979069.1"/>
    </source>
</evidence>